<dbReference type="Pfam" id="PF10099">
    <property type="entry name" value="RskA_C"/>
    <property type="match status" value="1"/>
</dbReference>
<dbReference type="InterPro" id="IPR051474">
    <property type="entry name" value="Anti-sigma-K/W_factor"/>
</dbReference>
<evidence type="ECO:0000259" key="12">
    <source>
        <dbReference type="Pfam" id="PF10099"/>
    </source>
</evidence>
<dbReference type="GO" id="GO:0016989">
    <property type="term" value="F:sigma factor antagonist activity"/>
    <property type="evidence" value="ECO:0007669"/>
    <property type="project" value="TreeGrafter"/>
</dbReference>
<keyword evidence="4" id="KW-0812">Transmembrane</keyword>
<evidence type="ECO:0000256" key="11">
    <source>
        <dbReference type="SAM" id="MobiDB-lite"/>
    </source>
</evidence>
<evidence type="ECO:0000256" key="6">
    <source>
        <dbReference type="ARBA" id="ARBA00023015"/>
    </source>
</evidence>
<evidence type="ECO:0000256" key="4">
    <source>
        <dbReference type="ARBA" id="ARBA00022692"/>
    </source>
</evidence>
<accession>A0A941I193</accession>
<comment type="caution">
    <text evidence="13">The sequence shown here is derived from an EMBL/GenBank/DDBJ whole genome shotgun (WGS) entry which is preliminary data.</text>
</comment>
<organism evidence="13 14">
    <name type="scientific">Phycicoccus avicenniae</name>
    <dbReference type="NCBI Taxonomy" id="2828860"/>
    <lineage>
        <taxon>Bacteria</taxon>
        <taxon>Bacillati</taxon>
        <taxon>Actinomycetota</taxon>
        <taxon>Actinomycetes</taxon>
        <taxon>Micrococcales</taxon>
        <taxon>Intrasporangiaceae</taxon>
        <taxon>Phycicoccus</taxon>
    </lineage>
</organism>
<protein>
    <recommendedName>
        <fullName evidence="10">Regulator of SigK</fullName>
    </recommendedName>
    <alternativeName>
        <fullName evidence="9">Sigma-K anti-sigma factor RskA</fullName>
    </alternativeName>
</protein>
<dbReference type="GO" id="GO:0005886">
    <property type="term" value="C:plasma membrane"/>
    <property type="evidence" value="ECO:0007669"/>
    <property type="project" value="UniProtKB-SubCell"/>
</dbReference>
<dbReference type="Gene3D" id="1.10.10.1320">
    <property type="entry name" value="Anti-sigma factor, zinc-finger domain"/>
    <property type="match status" value="1"/>
</dbReference>
<evidence type="ECO:0000313" key="14">
    <source>
        <dbReference type="Proteomes" id="UP000677016"/>
    </source>
</evidence>
<sequence length="266" mass="27199">MSPDLHHLSGAYAVDALDTDERSAFEQHLSLCSACQSDVHELTEAAHALAALTEAAPPASLRTAVLAGIGQVRPLPPLVVDDAAQPVGGDASTAPTHDEPEPVAGEGAAVARHAKVVPLFRRRTTWIAAAAAAAVLAVGGVGVDAWTSQEPELTAVQEVQQAPDSSTVTSSRGELSAELTYSRELGRSAISMTGVPPAPDGMTYQLWYVGTDEVARSAGFIEPDDGRGQSVLEGDLSRAAAVGVTVEPAGGSDAPTTEPIVVLALG</sequence>
<name>A0A941I193_9MICO</name>
<keyword evidence="7" id="KW-0472">Membrane</keyword>
<dbReference type="InterPro" id="IPR018764">
    <property type="entry name" value="RskA_C"/>
</dbReference>
<evidence type="ECO:0000256" key="8">
    <source>
        <dbReference type="ARBA" id="ARBA00023163"/>
    </source>
</evidence>
<gene>
    <name evidence="13" type="ORF">KC207_15465</name>
</gene>
<keyword evidence="5" id="KW-1133">Transmembrane helix</keyword>
<evidence type="ECO:0000313" key="13">
    <source>
        <dbReference type="EMBL" id="MBR7744695.1"/>
    </source>
</evidence>
<evidence type="ECO:0000256" key="9">
    <source>
        <dbReference type="ARBA" id="ARBA00029829"/>
    </source>
</evidence>
<evidence type="ECO:0000256" key="1">
    <source>
        <dbReference type="ARBA" id="ARBA00004167"/>
    </source>
</evidence>
<keyword evidence="3" id="KW-1003">Cell membrane</keyword>
<evidence type="ECO:0000256" key="10">
    <source>
        <dbReference type="ARBA" id="ARBA00030803"/>
    </source>
</evidence>
<dbReference type="PANTHER" id="PTHR37461">
    <property type="entry name" value="ANTI-SIGMA-K FACTOR RSKA"/>
    <property type="match status" value="1"/>
</dbReference>
<dbReference type="PANTHER" id="PTHR37461:SF1">
    <property type="entry name" value="ANTI-SIGMA-K FACTOR RSKA"/>
    <property type="match status" value="1"/>
</dbReference>
<keyword evidence="6" id="KW-0805">Transcription regulation</keyword>
<dbReference type="InterPro" id="IPR041916">
    <property type="entry name" value="Anti_sigma_zinc_sf"/>
</dbReference>
<dbReference type="GO" id="GO:0006417">
    <property type="term" value="P:regulation of translation"/>
    <property type="evidence" value="ECO:0007669"/>
    <property type="project" value="TreeGrafter"/>
</dbReference>
<reference evidence="13" key="1">
    <citation type="submission" date="2021-04" db="EMBL/GenBank/DDBJ databases">
        <title>Phycicoccus avicenniae sp. nov., a novel endophytic actinomycetes isolated from branch of Avicennia mariana.</title>
        <authorList>
            <person name="Tuo L."/>
        </authorList>
    </citation>
    <scope>NUCLEOTIDE SEQUENCE</scope>
    <source>
        <strain evidence="13">BSK3Z-2</strain>
    </source>
</reference>
<comment type="subcellular location">
    <subcellularLocation>
        <location evidence="2">Cell membrane</location>
    </subcellularLocation>
    <subcellularLocation>
        <location evidence="1">Membrane</location>
        <topology evidence="1">Single-pass membrane protein</topology>
    </subcellularLocation>
</comment>
<keyword evidence="8" id="KW-0804">Transcription</keyword>
<dbReference type="RefSeq" id="WP_211604212.1">
    <property type="nucleotide sequence ID" value="NZ_JAGSNF010000022.1"/>
</dbReference>
<dbReference type="Proteomes" id="UP000677016">
    <property type="component" value="Unassembled WGS sequence"/>
</dbReference>
<dbReference type="AlphaFoldDB" id="A0A941I193"/>
<proteinExistence type="predicted"/>
<feature type="region of interest" description="Disordered" evidence="11">
    <location>
        <begin position="82"/>
        <end position="107"/>
    </location>
</feature>
<evidence type="ECO:0000256" key="3">
    <source>
        <dbReference type="ARBA" id="ARBA00022475"/>
    </source>
</evidence>
<evidence type="ECO:0000256" key="7">
    <source>
        <dbReference type="ARBA" id="ARBA00023136"/>
    </source>
</evidence>
<keyword evidence="14" id="KW-1185">Reference proteome</keyword>
<feature type="domain" description="Anti-sigma K factor RskA C-terminal" evidence="12">
    <location>
        <begin position="128"/>
        <end position="260"/>
    </location>
</feature>
<evidence type="ECO:0000256" key="2">
    <source>
        <dbReference type="ARBA" id="ARBA00004236"/>
    </source>
</evidence>
<evidence type="ECO:0000256" key="5">
    <source>
        <dbReference type="ARBA" id="ARBA00022989"/>
    </source>
</evidence>
<dbReference type="EMBL" id="JAGSNF010000022">
    <property type="protein sequence ID" value="MBR7744695.1"/>
    <property type="molecule type" value="Genomic_DNA"/>
</dbReference>